<reference evidence="2 4" key="1">
    <citation type="submission" date="2015-02" db="EMBL/GenBank/DDBJ databases">
        <authorList>
            <person name="Chooi Y.-H."/>
        </authorList>
    </citation>
    <scope>NUCLEOTIDE SEQUENCE [LARGE SCALE GENOMIC DNA]</scope>
    <source>
        <strain evidence="2">E3</strain>
    </source>
</reference>
<dbReference type="AlphaFoldDB" id="A0A0G4II71"/>
<organism evidence="2 4">
    <name type="scientific">Plasmodiophora brassicae</name>
    <name type="common">Clubroot disease agent</name>
    <dbReference type="NCBI Taxonomy" id="37360"/>
    <lineage>
        <taxon>Eukaryota</taxon>
        <taxon>Sar</taxon>
        <taxon>Rhizaria</taxon>
        <taxon>Endomyxa</taxon>
        <taxon>Phytomyxea</taxon>
        <taxon>Plasmodiophorida</taxon>
        <taxon>Plasmodiophoridae</taxon>
        <taxon>Plasmodiophora</taxon>
    </lineage>
</organism>
<evidence type="ECO:0000313" key="5">
    <source>
        <dbReference type="Proteomes" id="UP000290189"/>
    </source>
</evidence>
<feature type="compositionally biased region" description="Polar residues" evidence="1">
    <location>
        <begin position="1"/>
        <end position="12"/>
    </location>
</feature>
<geneLocation type="mitochondrion" evidence="3"/>
<gene>
    <name evidence="2" type="ORF">PBRA_003716</name>
    <name evidence="3" type="ORF">PLBR_LOCUS1452</name>
</gene>
<evidence type="ECO:0000313" key="3">
    <source>
        <dbReference type="EMBL" id="SPQ94237.1"/>
    </source>
</evidence>
<reference evidence="3 5" key="2">
    <citation type="submission" date="2018-03" db="EMBL/GenBank/DDBJ databases">
        <authorList>
            <person name="Fogelqvist J."/>
        </authorList>
    </citation>
    <scope>NUCLEOTIDE SEQUENCE [LARGE SCALE GENOMIC DNA]</scope>
</reference>
<dbReference type="EMBL" id="OVEO01000002">
    <property type="protein sequence ID" value="SPQ94237.1"/>
    <property type="molecule type" value="Genomic_DNA"/>
</dbReference>
<keyword evidence="3" id="KW-0496">Mitochondrion</keyword>
<protein>
    <submittedName>
        <fullName evidence="2">Uncharacterized protein</fullName>
    </submittedName>
</protein>
<evidence type="ECO:0000313" key="2">
    <source>
        <dbReference type="EMBL" id="CEO94903.1"/>
    </source>
</evidence>
<dbReference type="EMBL" id="CDSF01000002">
    <property type="protein sequence ID" value="CEO94903.1"/>
    <property type="molecule type" value="Genomic_DNA"/>
</dbReference>
<feature type="region of interest" description="Disordered" evidence="1">
    <location>
        <begin position="141"/>
        <end position="169"/>
    </location>
</feature>
<name>A0A0G4II71_PLABS</name>
<sequence>MTPRQSALNPTGDSVVGQVPGLHPDTRPASQGLVWTPDGFQPQTPQPALGNDGLIPTSCRYCWAEMQYRKKDVDVRCPRCNRFQSPTSQRQMRCPKCTVLIQHPPRCLSVRCPYCRTELSWTTMRQQAYYLACQRATQQYGHVNRQKKRSVMRRPTPNETAPHPPHHNT</sequence>
<evidence type="ECO:0000313" key="4">
    <source>
        <dbReference type="Proteomes" id="UP000039324"/>
    </source>
</evidence>
<feature type="region of interest" description="Disordered" evidence="1">
    <location>
        <begin position="1"/>
        <end position="28"/>
    </location>
</feature>
<dbReference type="Proteomes" id="UP000039324">
    <property type="component" value="Unassembled WGS sequence"/>
</dbReference>
<accession>A0A0G4II71</accession>
<keyword evidence="4" id="KW-1185">Reference proteome</keyword>
<evidence type="ECO:0000256" key="1">
    <source>
        <dbReference type="SAM" id="MobiDB-lite"/>
    </source>
</evidence>
<dbReference type="SUPFAM" id="SSF57850">
    <property type="entry name" value="RING/U-box"/>
    <property type="match status" value="1"/>
</dbReference>
<proteinExistence type="predicted"/>
<dbReference type="Proteomes" id="UP000290189">
    <property type="component" value="Unassembled WGS sequence"/>
</dbReference>